<evidence type="ECO:0000313" key="3">
    <source>
        <dbReference type="Proteomes" id="UP000691718"/>
    </source>
</evidence>
<sequence>MNTPNWKTVISTTGSTLLQGISKVLLPFKKINKDLSQSDSINEVLFYGAEDDEKKHQVGLNNLFCIYYVIVHASRSVDVCLPSLISNTISKCLITVRQNNSANIRVAIHNSDDRENLQILAKHGISVKIINSTVKLEHEFILVDAYDECQDAVAVFGSLDYEMSRVNCNRDTTLLTSERIVVLALKKEFDRVWSTNGDVMECESDDEKIQ</sequence>
<protein>
    <submittedName>
        <fullName evidence="2">(apollo) hypothetical protein</fullName>
    </submittedName>
</protein>
<gene>
    <name evidence="2" type="ORF">PAPOLLO_LOCUS9654</name>
</gene>
<accession>A0A8S3WSE0</accession>
<comment type="caution">
    <text evidence="2">The sequence shown here is derived from an EMBL/GenBank/DDBJ whole genome shotgun (WGS) entry which is preliminary data.</text>
</comment>
<evidence type="ECO:0000259" key="1">
    <source>
        <dbReference type="Pfam" id="PF13091"/>
    </source>
</evidence>
<feature type="domain" description="Phospholipase D-like" evidence="1">
    <location>
        <begin position="70"/>
        <end position="193"/>
    </location>
</feature>
<dbReference type="Proteomes" id="UP000691718">
    <property type="component" value="Unassembled WGS sequence"/>
</dbReference>
<dbReference type="EMBL" id="CAJQZP010000693">
    <property type="protein sequence ID" value="CAG4978450.1"/>
    <property type="molecule type" value="Genomic_DNA"/>
</dbReference>
<organism evidence="2 3">
    <name type="scientific">Parnassius apollo</name>
    <name type="common">Apollo butterfly</name>
    <name type="synonym">Papilio apollo</name>
    <dbReference type="NCBI Taxonomy" id="110799"/>
    <lineage>
        <taxon>Eukaryota</taxon>
        <taxon>Metazoa</taxon>
        <taxon>Ecdysozoa</taxon>
        <taxon>Arthropoda</taxon>
        <taxon>Hexapoda</taxon>
        <taxon>Insecta</taxon>
        <taxon>Pterygota</taxon>
        <taxon>Neoptera</taxon>
        <taxon>Endopterygota</taxon>
        <taxon>Lepidoptera</taxon>
        <taxon>Glossata</taxon>
        <taxon>Ditrysia</taxon>
        <taxon>Papilionoidea</taxon>
        <taxon>Papilionidae</taxon>
        <taxon>Parnassiinae</taxon>
        <taxon>Parnassini</taxon>
        <taxon>Parnassius</taxon>
        <taxon>Parnassius</taxon>
    </lineage>
</organism>
<name>A0A8S3WSE0_PARAO</name>
<evidence type="ECO:0000313" key="2">
    <source>
        <dbReference type="EMBL" id="CAG4978450.1"/>
    </source>
</evidence>
<proteinExistence type="predicted"/>
<dbReference type="InterPro" id="IPR025202">
    <property type="entry name" value="PLD-like_dom"/>
</dbReference>
<dbReference type="AlphaFoldDB" id="A0A8S3WSE0"/>
<dbReference type="Pfam" id="PF13091">
    <property type="entry name" value="PLDc_2"/>
    <property type="match status" value="1"/>
</dbReference>
<reference evidence="2" key="1">
    <citation type="submission" date="2021-04" db="EMBL/GenBank/DDBJ databases">
        <authorList>
            <person name="Tunstrom K."/>
        </authorList>
    </citation>
    <scope>NUCLEOTIDE SEQUENCE</scope>
</reference>
<dbReference type="OrthoDB" id="5205528at2759"/>
<keyword evidence="3" id="KW-1185">Reference proteome</keyword>